<dbReference type="InterPro" id="IPR036388">
    <property type="entry name" value="WH-like_DNA-bd_sf"/>
</dbReference>
<evidence type="ECO:0000313" key="2">
    <source>
        <dbReference type="EMBL" id="NYI41668.1"/>
    </source>
</evidence>
<dbReference type="GO" id="GO:0003677">
    <property type="term" value="F:DNA binding"/>
    <property type="evidence" value="ECO:0007669"/>
    <property type="project" value="UniProtKB-KW"/>
</dbReference>
<dbReference type="Gene3D" id="1.10.10.10">
    <property type="entry name" value="Winged helix-like DNA-binding domain superfamily/Winged helix DNA-binding domain"/>
    <property type="match status" value="1"/>
</dbReference>
<dbReference type="EMBL" id="JACBZO010000001">
    <property type="protein sequence ID" value="NYI41668.1"/>
    <property type="molecule type" value="Genomic_DNA"/>
</dbReference>
<dbReference type="PANTHER" id="PTHR33169:SF13">
    <property type="entry name" value="PADR-FAMILY TRANSCRIPTIONAL REGULATOR"/>
    <property type="match status" value="1"/>
</dbReference>
<dbReference type="InterPro" id="IPR005149">
    <property type="entry name" value="Tscrpt_reg_PadR_N"/>
</dbReference>
<dbReference type="AlphaFoldDB" id="A0A7Z0CK95"/>
<name>A0A7Z0CK95_9MICO</name>
<dbReference type="InterPro" id="IPR052509">
    <property type="entry name" value="Metal_resp_DNA-bind_regulator"/>
</dbReference>
<accession>A0A7Z0CK95</accession>
<evidence type="ECO:0000313" key="3">
    <source>
        <dbReference type="Proteomes" id="UP000547973"/>
    </source>
</evidence>
<evidence type="ECO:0000259" key="1">
    <source>
        <dbReference type="Pfam" id="PF03551"/>
    </source>
</evidence>
<dbReference type="RefSeq" id="WP_179398027.1">
    <property type="nucleotide sequence ID" value="NZ_JACBZO010000001.1"/>
</dbReference>
<dbReference type="Pfam" id="PF03551">
    <property type="entry name" value="PadR"/>
    <property type="match status" value="1"/>
</dbReference>
<keyword evidence="2" id="KW-0238">DNA-binding</keyword>
<dbReference type="Proteomes" id="UP000547973">
    <property type="component" value="Unassembled WGS sequence"/>
</dbReference>
<protein>
    <submittedName>
        <fullName evidence="2">DNA-binding PadR family transcriptional regulator</fullName>
    </submittedName>
</protein>
<keyword evidence="3" id="KW-1185">Reference proteome</keyword>
<feature type="domain" description="Transcription regulator PadR N-terminal" evidence="1">
    <location>
        <begin position="18"/>
        <end position="84"/>
    </location>
</feature>
<comment type="caution">
    <text evidence="2">The sequence shown here is derived from an EMBL/GenBank/DDBJ whole genome shotgun (WGS) entry which is preliminary data.</text>
</comment>
<dbReference type="SUPFAM" id="SSF46785">
    <property type="entry name" value="Winged helix' DNA-binding domain"/>
    <property type="match status" value="1"/>
</dbReference>
<dbReference type="InterPro" id="IPR036390">
    <property type="entry name" value="WH_DNA-bd_sf"/>
</dbReference>
<sequence length="100" mass="11638">MADLKEELSETMYCILLSLREERHGYGIIQHVADFTAGYVQIGAGTIYTSLKKLEHAGWIDRTRTEERRHYYVLTERGTRALAEQTRRIERLYAYGRGIA</sequence>
<dbReference type="PANTHER" id="PTHR33169">
    <property type="entry name" value="PADR-FAMILY TRANSCRIPTIONAL REGULATOR"/>
    <property type="match status" value="1"/>
</dbReference>
<proteinExistence type="predicted"/>
<organism evidence="2 3">
    <name type="scientific">Demequina lutea</name>
    <dbReference type="NCBI Taxonomy" id="431489"/>
    <lineage>
        <taxon>Bacteria</taxon>
        <taxon>Bacillati</taxon>
        <taxon>Actinomycetota</taxon>
        <taxon>Actinomycetes</taxon>
        <taxon>Micrococcales</taxon>
        <taxon>Demequinaceae</taxon>
        <taxon>Demequina</taxon>
    </lineage>
</organism>
<gene>
    <name evidence="2" type="ORF">BKA03_001787</name>
</gene>
<reference evidence="2 3" key="1">
    <citation type="submission" date="2020-07" db="EMBL/GenBank/DDBJ databases">
        <title>Sequencing the genomes of 1000 actinobacteria strains.</title>
        <authorList>
            <person name="Klenk H.-P."/>
        </authorList>
    </citation>
    <scope>NUCLEOTIDE SEQUENCE [LARGE SCALE GENOMIC DNA]</scope>
    <source>
        <strain evidence="2 3">DSM 19970</strain>
    </source>
</reference>